<name>A0A9P0G816_9CUCU</name>
<dbReference type="EMBL" id="OV651814">
    <property type="protein sequence ID" value="CAH1105589.1"/>
    <property type="molecule type" value="Genomic_DNA"/>
</dbReference>
<dbReference type="AlphaFoldDB" id="A0A9P0G816"/>
<dbReference type="OrthoDB" id="6819336at2759"/>
<feature type="compositionally biased region" description="Basic and acidic residues" evidence="1">
    <location>
        <begin position="144"/>
        <end position="162"/>
    </location>
</feature>
<evidence type="ECO:0000256" key="1">
    <source>
        <dbReference type="SAM" id="MobiDB-lite"/>
    </source>
</evidence>
<proteinExistence type="predicted"/>
<reference evidence="2" key="1">
    <citation type="submission" date="2022-01" db="EMBL/GenBank/DDBJ databases">
        <authorList>
            <person name="King R."/>
        </authorList>
    </citation>
    <scope>NUCLEOTIDE SEQUENCE</scope>
</reference>
<evidence type="ECO:0000313" key="2">
    <source>
        <dbReference type="EMBL" id="CAH1105589.1"/>
    </source>
</evidence>
<protein>
    <submittedName>
        <fullName evidence="2">Uncharacterized protein</fullName>
    </submittedName>
</protein>
<gene>
    <name evidence="2" type="ORF">PSYICH_LOCUS6673</name>
</gene>
<keyword evidence="3" id="KW-1185">Reference proteome</keyword>
<feature type="region of interest" description="Disordered" evidence="1">
    <location>
        <begin position="138"/>
        <end position="168"/>
    </location>
</feature>
<sequence>MVKSERFAIRFCKSSSTKKFLFLDEGIDDNAFQLLDEESIRHLIPKMGPRLNFMKKFEEFCMTKENTMEDDFAAASVTDSRALEETDAPSTSVLVTCTSSNALSTSALVIRTPSTSLQPEVISPDIIQPYSKIEKKKSRFLTKTPEKDRLGEEKISQAKEEASETESV</sequence>
<evidence type="ECO:0000313" key="3">
    <source>
        <dbReference type="Proteomes" id="UP001153636"/>
    </source>
</evidence>
<dbReference type="Proteomes" id="UP001153636">
    <property type="component" value="Chromosome 2"/>
</dbReference>
<organism evidence="2 3">
    <name type="scientific">Psylliodes chrysocephalus</name>
    <dbReference type="NCBI Taxonomy" id="3402493"/>
    <lineage>
        <taxon>Eukaryota</taxon>
        <taxon>Metazoa</taxon>
        <taxon>Ecdysozoa</taxon>
        <taxon>Arthropoda</taxon>
        <taxon>Hexapoda</taxon>
        <taxon>Insecta</taxon>
        <taxon>Pterygota</taxon>
        <taxon>Neoptera</taxon>
        <taxon>Endopterygota</taxon>
        <taxon>Coleoptera</taxon>
        <taxon>Polyphaga</taxon>
        <taxon>Cucujiformia</taxon>
        <taxon>Chrysomeloidea</taxon>
        <taxon>Chrysomelidae</taxon>
        <taxon>Galerucinae</taxon>
        <taxon>Alticini</taxon>
        <taxon>Psylliodes</taxon>
    </lineage>
</organism>
<accession>A0A9P0G816</accession>